<gene>
    <name evidence="1" type="ORF">EYF80_047778</name>
</gene>
<accession>A0A4Z2FMA6</accession>
<reference evidence="1 2" key="1">
    <citation type="submission" date="2019-03" db="EMBL/GenBank/DDBJ databases">
        <title>First draft genome of Liparis tanakae, snailfish: a comprehensive survey of snailfish specific genes.</title>
        <authorList>
            <person name="Kim W."/>
            <person name="Song I."/>
            <person name="Jeong J.-H."/>
            <person name="Kim D."/>
            <person name="Kim S."/>
            <person name="Ryu S."/>
            <person name="Song J.Y."/>
            <person name="Lee S.K."/>
        </authorList>
    </citation>
    <scope>NUCLEOTIDE SEQUENCE [LARGE SCALE GENOMIC DNA]</scope>
    <source>
        <tissue evidence="1">Muscle</tissue>
    </source>
</reference>
<name>A0A4Z2FMA6_9TELE</name>
<proteinExistence type="predicted"/>
<evidence type="ECO:0000313" key="1">
    <source>
        <dbReference type="EMBL" id="TNN42055.1"/>
    </source>
</evidence>
<comment type="caution">
    <text evidence="1">The sequence shown here is derived from an EMBL/GenBank/DDBJ whole genome shotgun (WGS) entry which is preliminary data.</text>
</comment>
<protein>
    <submittedName>
        <fullName evidence="1">Uncharacterized protein</fullName>
    </submittedName>
</protein>
<organism evidence="1 2">
    <name type="scientific">Liparis tanakae</name>
    <name type="common">Tanaka's snailfish</name>
    <dbReference type="NCBI Taxonomy" id="230148"/>
    <lineage>
        <taxon>Eukaryota</taxon>
        <taxon>Metazoa</taxon>
        <taxon>Chordata</taxon>
        <taxon>Craniata</taxon>
        <taxon>Vertebrata</taxon>
        <taxon>Euteleostomi</taxon>
        <taxon>Actinopterygii</taxon>
        <taxon>Neopterygii</taxon>
        <taxon>Teleostei</taxon>
        <taxon>Neoteleostei</taxon>
        <taxon>Acanthomorphata</taxon>
        <taxon>Eupercaria</taxon>
        <taxon>Perciformes</taxon>
        <taxon>Cottioidei</taxon>
        <taxon>Cottales</taxon>
        <taxon>Liparidae</taxon>
        <taxon>Liparis</taxon>
    </lineage>
</organism>
<evidence type="ECO:0000313" key="2">
    <source>
        <dbReference type="Proteomes" id="UP000314294"/>
    </source>
</evidence>
<keyword evidence="2" id="KW-1185">Reference proteome</keyword>
<dbReference type="Proteomes" id="UP000314294">
    <property type="component" value="Unassembled WGS sequence"/>
</dbReference>
<dbReference type="EMBL" id="SRLO01001064">
    <property type="protein sequence ID" value="TNN42055.1"/>
    <property type="molecule type" value="Genomic_DNA"/>
</dbReference>
<dbReference type="AlphaFoldDB" id="A0A4Z2FMA6"/>
<sequence length="72" mass="8203">MRGKSDSIQLFYGRAMDAKSFAKIMERRLRKALKAEGEHDDNIDSAFCLVLEKLKEEQDVGEVDKVVDSEVL</sequence>